<dbReference type="RefSeq" id="WP_180913592.1">
    <property type="nucleotide sequence ID" value="NZ_CP059165.1"/>
</dbReference>
<proteinExistence type="predicted"/>
<dbReference type="Gene3D" id="1.25.40.380">
    <property type="entry name" value="Protein of unknown function DUF1810"/>
    <property type="match status" value="1"/>
</dbReference>
<dbReference type="EMBL" id="CP059165">
    <property type="protein sequence ID" value="QLL05182.1"/>
    <property type="molecule type" value="Genomic_DNA"/>
</dbReference>
<dbReference type="SUPFAM" id="SSF140736">
    <property type="entry name" value="Rv1873-like"/>
    <property type="match status" value="1"/>
</dbReference>
<dbReference type="PIRSF" id="PIRSF008546">
    <property type="entry name" value="UCP008546"/>
    <property type="match status" value="1"/>
</dbReference>
<keyword evidence="2" id="KW-1185">Reference proteome</keyword>
<dbReference type="InterPro" id="IPR014937">
    <property type="entry name" value="DUF1810"/>
</dbReference>
<reference evidence="1" key="2">
    <citation type="submission" date="2020-07" db="EMBL/GenBank/DDBJ databases">
        <authorList>
            <person name="Yu X."/>
        </authorList>
    </citation>
    <scope>NUCLEOTIDE SEQUENCE [LARGE SCALE GENOMIC DNA]</scope>
    <source>
        <strain evidence="1">24T</strain>
    </source>
</reference>
<sequence length="145" mass="16289">MDSATDPYNLKRFVDAQDRVYANVTAELRAGRKRSHWMWFVFPQLRGLGRSPTAERYGIASLQEASAYLAHPVLGPRLHECVALVNEVQGRSAGQIFGSPDDLKLRSSMTLFAQADDANQDFVALLDKYFNGDQDQLTLQRLKVS</sequence>
<accession>A0A7D6E1E7</accession>
<dbReference type="Pfam" id="PF08837">
    <property type="entry name" value="DUF1810"/>
    <property type="match status" value="1"/>
</dbReference>
<dbReference type="Proteomes" id="UP000510682">
    <property type="component" value="Chromosome"/>
</dbReference>
<gene>
    <name evidence="1" type="ORF">H0P51_14900</name>
</gene>
<name>A0A7D6E1E7_9MYCO</name>
<dbReference type="AlphaFoldDB" id="A0A7D6E1E7"/>
<evidence type="ECO:0000313" key="2">
    <source>
        <dbReference type="Proteomes" id="UP000510682"/>
    </source>
</evidence>
<protein>
    <submittedName>
        <fullName evidence="1">DUF1810 domain-containing protein</fullName>
    </submittedName>
</protein>
<organism evidence="1 2">
    <name type="scientific">Mycobacterium vicinigordonae</name>
    <dbReference type="NCBI Taxonomy" id="1719132"/>
    <lineage>
        <taxon>Bacteria</taxon>
        <taxon>Bacillati</taxon>
        <taxon>Actinomycetota</taxon>
        <taxon>Actinomycetes</taxon>
        <taxon>Mycobacteriales</taxon>
        <taxon>Mycobacteriaceae</taxon>
        <taxon>Mycobacterium</taxon>
    </lineage>
</organism>
<dbReference type="InterPro" id="IPR036287">
    <property type="entry name" value="Rv1873-like_sf"/>
</dbReference>
<dbReference type="KEGG" id="mgor:H0P51_14900"/>
<evidence type="ECO:0000313" key="1">
    <source>
        <dbReference type="EMBL" id="QLL05182.1"/>
    </source>
</evidence>
<reference evidence="1" key="1">
    <citation type="submission" date="2020-07" db="EMBL/GenBank/DDBJ databases">
        <title>Description of Mycobacterium gordonae subsp. intergordonae subsp.nov. and Mycobacterium gordonae subsp. gordonae subsp. nov.</title>
        <authorList>
            <person name="Huang H."/>
        </authorList>
    </citation>
    <scope>NUCLEOTIDE SEQUENCE [LARGE SCALE GENOMIC DNA]</scope>
    <source>
        <strain evidence="1">24T</strain>
    </source>
</reference>